<dbReference type="OrthoDB" id="9774625at2"/>
<dbReference type="AlphaFoldDB" id="A0A410V1X0"/>
<dbReference type="EMBL" id="CP030057">
    <property type="protein sequence ID" value="QOZ58759.1"/>
    <property type="molecule type" value="Genomic_DNA"/>
</dbReference>
<dbReference type="Proteomes" id="UP000625079">
    <property type="component" value="Unassembled WGS sequence"/>
</dbReference>
<feature type="domain" description="Spore protein YkvP/CgeB glycosyl transferase-like" evidence="1">
    <location>
        <begin position="204"/>
        <end position="347"/>
    </location>
</feature>
<reference evidence="2" key="1">
    <citation type="journal article" date="2014" name="Int. J. Syst. Evol. Microbiol.">
        <title>Complete genome sequence of Corynebacterium casei LMG S-19264T (=DSM 44701T), isolated from a smear-ripened cheese.</title>
        <authorList>
            <consortium name="US DOE Joint Genome Institute (JGI-PGF)"/>
            <person name="Walter F."/>
            <person name="Albersmeier A."/>
            <person name="Kalinowski J."/>
            <person name="Ruckert C."/>
        </authorList>
    </citation>
    <scope>NUCLEOTIDE SEQUENCE</scope>
    <source>
        <strain evidence="2">CGMCC 1.15034</strain>
    </source>
</reference>
<gene>
    <name evidence="2" type="ORF">GCM10010987_05860</name>
    <name evidence="3" type="ORF">XH86_08440</name>
</gene>
<evidence type="ECO:0000313" key="3">
    <source>
        <dbReference type="EMBL" id="QOZ58759.1"/>
    </source>
</evidence>
<proteinExistence type="predicted"/>
<protein>
    <submittedName>
        <fullName evidence="2">Glycosyl transferase</fullName>
    </submittedName>
    <submittedName>
        <fullName evidence="3">Glycosyltransferase</fullName>
    </submittedName>
</protein>
<name>A0A410V1X0_9BRAD</name>
<dbReference type="Proteomes" id="UP000593880">
    <property type="component" value="Chromosome"/>
</dbReference>
<evidence type="ECO:0000313" key="4">
    <source>
        <dbReference type="Proteomes" id="UP000593880"/>
    </source>
</evidence>
<evidence type="ECO:0000313" key="5">
    <source>
        <dbReference type="Proteomes" id="UP000625079"/>
    </source>
</evidence>
<dbReference type="EMBL" id="BMHC01000001">
    <property type="protein sequence ID" value="GGI19739.1"/>
    <property type="molecule type" value="Genomic_DNA"/>
</dbReference>
<dbReference type="SUPFAM" id="SSF53756">
    <property type="entry name" value="UDP-Glycosyltransferase/glycogen phosphorylase"/>
    <property type="match status" value="1"/>
</dbReference>
<keyword evidence="2" id="KW-0808">Transferase</keyword>
<reference evidence="3 4" key="2">
    <citation type="submission" date="2018-06" db="EMBL/GenBank/DDBJ databases">
        <title>Comparative genomics of rhizobia nodulating Arachis hypogaea in China.</title>
        <authorList>
            <person name="Li Y."/>
        </authorList>
    </citation>
    <scope>NUCLEOTIDE SEQUENCE [LARGE SCALE GENOMIC DNA]</scope>
    <source>
        <strain evidence="3 4">CCBAU 51658</strain>
    </source>
</reference>
<dbReference type="GO" id="GO:0016740">
    <property type="term" value="F:transferase activity"/>
    <property type="evidence" value="ECO:0007669"/>
    <property type="project" value="UniProtKB-KW"/>
</dbReference>
<keyword evidence="4" id="KW-1185">Reference proteome</keyword>
<reference evidence="2" key="3">
    <citation type="submission" date="2022-12" db="EMBL/GenBank/DDBJ databases">
        <authorList>
            <person name="Sun Q."/>
            <person name="Zhou Y."/>
        </authorList>
    </citation>
    <scope>NUCLEOTIDE SEQUENCE</scope>
    <source>
        <strain evidence="2">CGMCC 1.15034</strain>
    </source>
</reference>
<dbReference type="InterPro" id="IPR055259">
    <property type="entry name" value="YkvP/CgeB_Glyco_trans-like"/>
</dbReference>
<accession>A0A410V1X0</accession>
<organism evidence="2 5">
    <name type="scientific">Bradyrhizobium guangdongense</name>
    <dbReference type="NCBI Taxonomy" id="1325090"/>
    <lineage>
        <taxon>Bacteria</taxon>
        <taxon>Pseudomonadati</taxon>
        <taxon>Pseudomonadota</taxon>
        <taxon>Alphaproteobacteria</taxon>
        <taxon>Hyphomicrobiales</taxon>
        <taxon>Nitrobacteraceae</taxon>
        <taxon>Bradyrhizobium</taxon>
    </lineage>
</organism>
<sequence length="367" mass="40990">MKIVIFGLTISSSWGNGHATLWRGLCKHLTRLGHSVVFYERDVPYYAGARDFNELPGGRLRLFSHWEETRSLARDDVRDADVAIVTSYCPDAIAATDLIMSEGRAIPVFYDLDTPITLARLLAGESVPYIGPRGLRDFALVLSFTGGPRVTQEFRDRLGAADIHPLYGHVDSDIHRPVPPQPHYRADLSYLGTYSQDRQRGLEALFVEPARARQDLRFLIGGAQYPDDFPWSSNIYFVRHLPPSEHAPFFASSRLTLNVTRKAMAEMGWCPSGRLFEAAACGVPLLSDDWPGIEAFFTPGREILIARDAQDTLAALAMSNAELQAIARCAYERTMDQHTSDRRARELVLLLEQAESSGAHQQQSEEA</sequence>
<dbReference type="Gene3D" id="3.40.50.2000">
    <property type="entry name" value="Glycogen Phosphorylase B"/>
    <property type="match status" value="1"/>
</dbReference>
<dbReference type="Pfam" id="PF13524">
    <property type="entry name" value="Glyco_trans_1_2"/>
    <property type="match status" value="1"/>
</dbReference>
<dbReference type="RefSeq" id="WP_128964377.1">
    <property type="nucleotide sequence ID" value="NZ_BMHC01000001.1"/>
</dbReference>
<evidence type="ECO:0000259" key="1">
    <source>
        <dbReference type="Pfam" id="PF13524"/>
    </source>
</evidence>
<evidence type="ECO:0000313" key="2">
    <source>
        <dbReference type="EMBL" id="GGI19739.1"/>
    </source>
</evidence>